<gene>
    <name evidence="1" type="ORF">BCB44BAC_02243</name>
</gene>
<evidence type="ECO:0000313" key="2">
    <source>
        <dbReference type="Proteomes" id="UP000242164"/>
    </source>
</evidence>
<reference evidence="1 2" key="1">
    <citation type="submission" date="2016-08" db="EMBL/GenBank/DDBJ databases">
        <authorList>
            <person name="Loux V."/>
            <person name="Rue O."/>
        </authorList>
    </citation>
    <scope>NUCLEOTIDE SEQUENCE [LARGE SCALE GENOMIC DNA]</scope>
    <source>
        <strain evidence="1 2">AFSSA_08CEB44bac</strain>
    </source>
</reference>
<accession>A0AAX2CHI6</accession>
<evidence type="ECO:0000313" key="1">
    <source>
        <dbReference type="EMBL" id="SCL93695.1"/>
    </source>
</evidence>
<proteinExistence type="predicted"/>
<comment type="caution">
    <text evidence="1">The sequence shown here is derived from an EMBL/GenBank/DDBJ whole genome shotgun (WGS) entry which is preliminary data.</text>
</comment>
<protein>
    <submittedName>
        <fullName evidence="1">Uncharacterized protein</fullName>
    </submittedName>
</protein>
<dbReference type="EMBL" id="FMIK01000027">
    <property type="protein sequence ID" value="SCL93695.1"/>
    <property type="molecule type" value="Genomic_DNA"/>
</dbReference>
<dbReference type="Proteomes" id="UP000242164">
    <property type="component" value="Unassembled WGS sequence"/>
</dbReference>
<name>A0AAX2CHI6_9BACI</name>
<sequence length="18" mass="2243">MFIARCEKMIWIIERDST</sequence>
<organism evidence="1 2">
    <name type="scientific">Bacillus cytotoxicus</name>
    <dbReference type="NCBI Taxonomy" id="580165"/>
    <lineage>
        <taxon>Bacteria</taxon>
        <taxon>Bacillati</taxon>
        <taxon>Bacillota</taxon>
        <taxon>Bacilli</taxon>
        <taxon>Bacillales</taxon>
        <taxon>Bacillaceae</taxon>
        <taxon>Bacillus</taxon>
        <taxon>Bacillus cereus group</taxon>
    </lineage>
</organism>
<dbReference type="AlphaFoldDB" id="A0AAX2CHI6"/>